<keyword evidence="2" id="KW-1185">Reference proteome</keyword>
<dbReference type="Pfam" id="PF10670">
    <property type="entry name" value="DUF4198"/>
    <property type="match status" value="1"/>
</dbReference>
<evidence type="ECO:0000313" key="1">
    <source>
        <dbReference type="EMBL" id="GAA4016870.1"/>
    </source>
</evidence>
<reference evidence="2" key="1">
    <citation type="journal article" date="2019" name="Int. J. Syst. Evol. Microbiol.">
        <title>The Global Catalogue of Microorganisms (GCM) 10K type strain sequencing project: providing services to taxonomists for standard genome sequencing and annotation.</title>
        <authorList>
            <consortium name="The Broad Institute Genomics Platform"/>
            <consortium name="The Broad Institute Genome Sequencing Center for Infectious Disease"/>
            <person name="Wu L."/>
            <person name="Ma J."/>
        </authorList>
    </citation>
    <scope>NUCLEOTIDE SEQUENCE [LARGE SCALE GENOMIC DNA]</scope>
    <source>
        <strain evidence="2">JCM 16673</strain>
    </source>
</reference>
<dbReference type="EMBL" id="BAAAZE010000005">
    <property type="protein sequence ID" value="GAA4016870.1"/>
    <property type="molecule type" value="Genomic_DNA"/>
</dbReference>
<sequence length="231" mass="25663">MFMYFGEYFEGTQAGFQTSHAAVLRHYSDAGVDDLMGLVPSKEPIGQVPVDITRAGTHLVAFDSHTAQITLPADKFQAYLHDEGLDRLVKQREEAGTASQPGRERFRRHTKTLMRAAGKSDQTYAIRTGQRLEILPLNDPLSQTAGATLNFKLLFDGKPLAGALLRAWHHHKQQTVSIRAKTDEDGNVSFALPYAGAWMISTVHMIAATDSSEVDWDSFWGSLMFEVPARK</sequence>
<gene>
    <name evidence="1" type="ORF">GCM10022212_10250</name>
</gene>
<evidence type="ECO:0000313" key="2">
    <source>
        <dbReference type="Proteomes" id="UP001501353"/>
    </source>
</evidence>
<accession>A0ABP7SUX3</accession>
<protein>
    <submittedName>
        <fullName evidence="1">DUF4198 domain-containing protein</fullName>
    </submittedName>
</protein>
<organism evidence="1 2">
    <name type="scientific">Actimicrobium antarcticum</name>
    <dbReference type="NCBI Taxonomy" id="1051899"/>
    <lineage>
        <taxon>Bacteria</taxon>
        <taxon>Pseudomonadati</taxon>
        <taxon>Pseudomonadota</taxon>
        <taxon>Betaproteobacteria</taxon>
        <taxon>Burkholderiales</taxon>
        <taxon>Oxalobacteraceae</taxon>
        <taxon>Actimicrobium</taxon>
    </lineage>
</organism>
<name>A0ABP7SUX3_9BURK</name>
<dbReference type="Proteomes" id="UP001501353">
    <property type="component" value="Unassembled WGS sequence"/>
</dbReference>
<proteinExistence type="predicted"/>
<comment type="caution">
    <text evidence="1">The sequence shown here is derived from an EMBL/GenBank/DDBJ whole genome shotgun (WGS) entry which is preliminary data.</text>
</comment>
<dbReference type="InterPro" id="IPR019613">
    <property type="entry name" value="DUF4198"/>
</dbReference>